<comment type="caution">
    <text evidence="1">The sequence shown here is derived from an EMBL/GenBank/DDBJ whole genome shotgun (WGS) entry which is preliminary data.</text>
</comment>
<dbReference type="Proteomes" id="UP000033636">
    <property type="component" value="Unassembled WGS sequence"/>
</dbReference>
<evidence type="ECO:0000313" key="1">
    <source>
        <dbReference type="EMBL" id="MFB6491023.1"/>
    </source>
</evidence>
<sequence>MVFIIKPTSLHGAGPRPAMGLGELIADLARGIGGFKAAVKKGRFLEEYNLEIYLSDRRVASAKAFLGRRPYYSPWLELFAVDPSFFGSEAERELYCLLSEYMDPGDILYVEYINDTESRAQLYRGVPPEESRLGRALTACGFRIYRDWYFPEGGLEGGPKLQAVKAGGPWPTTR</sequence>
<protein>
    <submittedName>
        <fullName evidence="1">DUF1122 family protein</fullName>
    </submittedName>
</protein>
<proteinExistence type="predicted"/>
<organism evidence="1 2">
    <name type="scientific">Thermoproteus sp. AZ2</name>
    <dbReference type="NCBI Taxonomy" id="1609232"/>
    <lineage>
        <taxon>Archaea</taxon>
        <taxon>Thermoproteota</taxon>
        <taxon>Thermoprotei</taxon>
        <taxon>Thermoproteales</taxon>
        <taxon>Thermoproteaceae</taxon>
        <taxon>Thermoproteus</taxon>
    </lineage>
</organism>
<reference evidence="1" key="1">
    <citation type="submission" date="2024-07" db="EMBL/GenBank/DDBJ databases">
        <title>Metagenome and Metagenome-Assembled Genomes of Archaea from a hot spring from the geothermal field of Los Azufres, Mexico.</title>
        <authorList>
            <person name="Marin-Paredes R."/>
            <person name="Martinez-Romero E."/>
            <person name="Servin-Garciduenas L.E."/>
        </authorList>
    </citation>
    <scope>NUCLEOTIDE SEQUENCE</scope>
</reference>
<gene>
    <name evidence="1" type="ORF">TU35_007260</name>
</gene>
<dbReference type="EMBL" id="JZWT02000019">
    <property type="protein sequence ID" value="MFB6491023.1"/>
    <property type="molecule type" value="Genomic_DNA"/>
</dbReference>
<evidence type="ECO:0000313" key="2">
    <source>
        <dbReference type="Proteomes" id="UP000033636"/>
    </source>
</evidence>
<accession>A0ACC6V2G8</accession>
<name>A0ACC6V2G8_9CREN</name>